<evidence type="ECO:0000313" key="3">
    <source>
        <dbReference type="Proteomes" id="UP000631114"/>
    </source>
</evidence>
<protein>
    <submittedName>
        <fullName evidence="2">Uncharacterized protein</fullName>
    </submittedName>
</protein>
<sequence length="125" mass="14087">MEEVDIGNIEAEEEYHSNNSSKGESDDELVPPQGGGENEVLLREKKLIAKYVKLINNYIVRRSSIDHVYMVRTQYGTRWEVKKGASTSSNEPTPISSPHQQQYSIAAQQQQHKATTTTKIAKNNP</sequence>
<proteinExistence type="predicted"/>
<reference evidence="2 3" key="1">
    <citation type="submission" date="2020-10" db="EMBL/GenBank/DDBJ databases">
        <title>The Coptis chinensis genome and diversification of protoberbering-type alkaloids.</title>
        <authorList>
            <person name="Wang B."/>
            <person name="Shu S."/>
            <person name="Song C."/>
            <person name="Liu Y."/>
        </authorList>
    </citation>
    <scope>NUCLEOTIDE SEQUENCE [LARGE SCALE GENOMIC DNA]</scope>
    <source>
        <strain evidence="2">HL-2020</strain>
        <tissue evidence="2">Leaf</tissue>
    </source>
</reference>
<feature type="compositionally biased region" description="Low complexity" evidence="1">
    <location>
        <begin position="100"/>
        <end position="125"/>
    </location>
</feature>
<evidence type="ECO:0000256" key="1">
    <source>
        <dbReference type="SAM" id="MobiDB-lite"/>
    </source>
</evidence>
<evidence type="ECO:0000313" key="2">
    <source>
        <dbReference type="EMBL" id="KAF9624249.1"/>
    </source>
</evidence>
<accession>A0A835MEM9</accession>
<comment type="caution">
    <text evidence="2">The sequence shown here is derived from an EMBL/GenBank/DDBJ whole genome shotgun (WGS) entry which is preliminary data.</text>
</comment>
<name>A0A835MEM9_9MAGN</name>
<dbReference type="Proteomes" id="UP000631114">
    <property type="component" value="Unassembled WGS sequence"/>
</dbReference>
<gene>
    <name evidence="2" type="ORF">IFM89_009048</name>
</gene>
<feature type="region of interest" description="Disordered" evidence="1">
    <location>
        <begin position="1"/>
        <end position="38"/>
    </location>
</feature>
<feature type="compositionally biased region" description="Polar residues" evidence="1">
    <location>
        <begin position="85"/>
        <end position="99"/>
    </location>
</feature>
<feature type="region of interest" description="Disordered" evidence="1">
    <location>
        <begin position="82"/>
        <end position="125"/>
    </location>
</feature>
<dbReference type="EMBL" id="JADFTS010000001">
    <property type="protein sequence ID" value="KAF9624249.1"/>
    <property type="molecule type" value="Genomic_DNA"/>
</dbReference>
<keyword evidence="3" id="KW-1185">Reference proteome</keyword>
<dbReference type="AlphaFoldDB" id="A0A835MEM9"/>
<feature type="compositionally biased region" description="Acidic residues" evidence="1">
    <location>
        <begin position="1"/>
        <end position="13"/>
    </location>
</feature>
<organism evidence="2 3">
    <name type="scientific">Coptis chinensis</name>
    <dbReference type="NCBI Taxonomy" id="261450"/>
    <lineage>
        <taxon>Eukaryota</taxon>
        <taxon>Viridiplantae</taxon>
        <taxon>Streptophyta</taxon>
        <taxon>Embryophyta</taxon>
        <taxon>Tracheophyta</taxon>
        <taxon>Spermatophyta</taxon>
        <taxon>Magnoliopsida</taxon>
        <taxon>Ranunculales</taxon>
        <taxon>Ranunculaceae</taxon>
        <taxon>Coptidoideae</taxon>
        <taxon>Coptis</taxon>
    </lineage>
</organism>